<evidence type="ECO:0000256" key="3">
    <source>
        <dbReference type="ARBA" id="ARBA00022737"/>
    </source>
</evidence>
<comment type="catalytic activity">
    <reaction evidence="6">
        <text>(R)-lactate + A = pyruvate + AH2</text>
        <dbReference type="Rhea" id="RHEA:15089"/>
        <dbReference type="ChEBI" id="CHEBI:13193"/>
        <dbReference type="ChEBI" id="CHEBI:15361"/>
        <dbReference type="ChEBI" id="CHEBI:16004"/>
        <dbReference type="ChEBI" id="CHEBI:17499"/>
    </reaction>
</comment>
<evidence type="ECO:0000313" key="9">
    <source>
        <dbReference type="Proteomes" id="UP000192738"/>
    </source>
</evidence>
<accession>A0A1W2APE3</accession>
<sequence>MTHSISDFQEESFKCIRCGLCQMVCPIYAELGSEPAVARGKVRLVKELIDGNITVSPRFKEIMDLCLNCKACVANCPPAVHTDKLVLAARAHIADKVGLPFPVKAALQNFLPNNDMQGFAAKMAYFYQISGMQKLVRTSGILKAVSTDMAHQESLMPNFAPQTFRSILFQRSQKKGGKIRVAYFISCMTNMVNPALGKAVIDVLERHGCEVVIPTDVQCCGTPHLAYGDREMAKKLVAHNVKLLMETGAEVIVTDCATCGGVLKEYGELLPEATDFAKKVRDVSEFLVDTIGVKAGNKPTEAIVTYHDSCHLNRGQGVKAQPREILKAIPGLVFKEMSESDRCCGSAGSFGMTHYELSQRILDRKLNNAATVNAAIIATGCPACRMQINHGIARRNLPMTVEHPIELLAKTF</sequence>
<dbReference type="SUPFAM" id="SSF46548">
    <property type="entry name" value="alpha-helical ferredoxin"/>
    <property type="match status" value="1"/>
</dbReference>
<dbReference type="PROSITE" id="PS51379">
    <property type="entry name" value="4FE4S_FER_2"/>
    <property type="match status" value="2"/>
</dbReference>
<comment type="cofactor">
    <cofactor evidence="6">
        <name>[4Fe-4S] cluster</name>
        <dbReference type="ChEBI" id="CHEBI:49883"/>
    </cofactor>
    <text evidence="6">Binds 2 [4Fe-4S] clusters.</text>
</comment>
<dbReference type="EC" id="1.1.99.14" evidence="6"/>
<dbReference type="Pfam" id="PF02754">
    <property type="entry name" value="CCG"/>
    <property type="match status" value="2"/>
</dbReference>
<dbReference type="Proteomes" id="UP000192738">
    <property type="component" value="Unassembled WGS sequence"/>
</dbReference>
<evidence type="ECO:0000256" key="5">
    <source>
        <dbReference type="ARBA" id="ARBA00023014"/>
    </source>
</evidence>
<dbReference type="PIRSF" id="PIRSF000139">
    <property type="entry name" value="Glc_ox_4Fe-4S"/>
    <property type="match status" value="1"/>
</dbReference>
<keyword evidence="3" id="KW-0677">Repeat</keyword>
<dbReference type="InterPro" id="IPR017896">
    <property type="entry name" value="4Fe4S_Fe-S-bd"/>
</dbReference>
<name>A0A1W2APE3_9FIRM</name>
<keyword evidence="5 6" id="KW-0411">Iron-sulfur</keyword>
<dbReference type="Pfam" id="PF13183">
    <property type="entry name" value="Fer4_8"/>
    <property type="match status" value="1"/>
</dbReference>
<dbReference type="RefSeq" id="WP_084575251.1">
    <property type="nucleotide sequence ID" value="NZ_CP155572.1"/>
</dbReference>
<comment type="catalytic activity">
    <reaction evidence="6">
        <text>glycolate + A = glyoxylate + AH2</text>
        <dbReference type="Rhea" id="RHEA:21264"/>
        <dbReference type="ChEBI" id="CHEBI:13193"/>
        <dbReference type="ChEBI" id="CHEBI:17499"/>
        <dbReference type="ChEBI" id="CHEBI:29805"/>
        <dbReference type="ChEBI" id="CHEBI:36655"/>
        <dbReference type="EC" id="1.1.99.14"/>
    </reaction>
</comment>
<dbReference type="GO" id="GO:0051539">
    <property type="term" value="F:4 iron, 4 sulfur cluster binding"/>
    <property type="evidence" value="ECO:0007669"/>
    <property type="project" value="UniProtKB-UniRule"/>
</dbReference>
<keyword evidence="6" id="KW-0813">Transport</keyword>
<keyword evidence="2 6" id="KW-0479">Metal-binding</keyword>
<dbReference type="STRING" id="112901.SAMN04488500_10627"/>
<feature type="domain" description="4Fe-4S ferredoxin-type" evidence="7">
    <location>
        <begin position="5"/>
        <end position="36"/>
    </location>
</feature>
<dbReference type="EMBL" id="FWXI01000006">
    <property type="protein sequence ID" value="SMC62599.1"/>
    <property type="molecule type" value="Genomic_DNA"/>
</dbReference>
<dbReference type="PANTHER" id="PTHR32479">
    <property type="entry name" value="GLYCOLATE OXIDASE IRON-SULFUR SUBUNIT"/>
    <property type="match status" value="1"/>
</dbReference>
<evidence type="ECO:0000256" key="1">
    <source>
        <dbReference type="ARBA" id="ARBA00022485"/>
    </source>
</evidence>
<comment type="function">
    <text evidence="6">Component of a complex that catalyzes the oxidation of glycolate to glyoxylate.</text>
</comment>
<organism evidence="8 9">
    <name type="scientific">Sporomusa malonica</name>
    <dbReference type="NCBI Taxonomy" id="112901"/>
    <lineage>
        <taxon>Bacteria</taxon>
        <taxon>Bacillati</taxon>
        <taxon>Bacillota</taxon>
        <taxon>Negativicutes</taxon>
        <taxon>Selenomonadales</taxon>
        <taxon>Sporomusaceae</taxon>
        <taxon>Sporomusa</taxon>
    </lineage>
</organism>
<feature type="domain" description="4Fe-4S ferredoxin-type" evidence="7">
    <location>
        <begin position="57"/>
        <end position="85"/>
    </location>
</feature>
<proteinExistence type="predicted"/>
<keyword evidence="6" id="KW-0249">Electron transport</keyword>
<evidence type="ECO:0000259" key="7">
    <source>
        <dbReference type="PROSITE" id="PS51379"/>
    </source>
</evidence>
<dbReference type="GO" id="GO:0019154">
    <property type="term" value="F:glycolate dehydrogenase activity"/>
    <property type="evidence" value="ECO:0007669"/>
    <property type="project" value="UniProtKB-EC"/>
</dbReference>
<keyword evidence="9" id="KW-1185">Reference proteome</keyword>
<keyword evidence="4 6" id="KW-0408">Iron</keyword>
<dbReference type="InterPro" id="IPR009051">
    <property type="entry name" value="Helical_ferredxn"/>
</dbReference>
<dbReference type="GO" id="GO:0046872">
    <property type="term" value="F:metal ion binding"/>
    <property type="evidence" value="ECO:0007669"/>
    <property type="project" value="UniProtKB-UniRule"/>
</dbReference>
<evidence type="ECO:0000256" key="6">
    <source>
        <dbReference type="PIRNR" id="PIRNR000139"/>
    </source>
</evidence>
<evidence type="ECO:0000256" key="4">
    <source>
        <dbReference type="ARBA" id="ARBA00023004"/>
    </source>
</evidence>
<evidence type="ECO:0000313" key="8">
    <source>
        <dbReference type="EMBL" id="SMC62599.1"/>
    </source>
</evidence>
<dbReference type="AlphaFoldDB" id="A0A1W2APE3"/>
<protein>
    <recommendedName>
        <fullName evidence="6">Glycolate oxidase iron-sulfur subunit</fullName>
        <ecNumber evidence="6">1.1.99.14</ecNumber>
    </recommendedName>
</protein>
<dbReference type="InterPro" id="IPR004017">
    <property type="entry name" value="Cys_rich_dom"/>
</dbReference>
<dbReference type="PANTHER" id="PTHR32479:SF17">
    <property type="entry name" value="GLYCOLATE OXIDASE IRON-SULFUR SUBUNIT"/>
    <property type="match status" value="1"/>
</dbReference>
<reference evidence="8 9" key="1">
    <citation type="submission" date="2017-04" db="EMBL/GenBank/DDBJ databases">
        <authorList>
            <person name="Afonso C.L."/>
            <person name="Miller P.J."/>
            <person name="Scott M.A."/>
            <person name="Spackman E."/>
            <person name="Goraichik I."/>
            <person name="Dimitrov K.M."/>
            <person name="Suarez D.L."/>
            <person name="Swayne D.E."/>
        </authorList>
    </citation>
    <scope>NUCLEOTIDE SEQUENCE [LARGE SCALE GENOMIC DNA]</scope>
    <source>
        <strain evidence="8 9">DSM 5090</strain>
    </source>
</reference>
<gene>
    <name evidence="8" type="ORF">SAMN04488500_10627</name>
</gene>
<dbReference type="OrthoDB" id="5241828at2"/>
<evidence type="ECO:0000256" key="2">
    <source>
        <dbReference type="ARBA" id="ARBA00022723"/>
    </source>
</evidence>
<dbReference type="InterPro" id="IPR012257">
    <property type="entry name" value="Glc_ox_4Fe-4S"/>
</dbReference>
<keyword evidence="1 6" id="KW-0004">4Fe-4S</keyword>
<dbReference type="InterPro" id="IPR017900">
    <property type="entry name" value="4Fe4S_Fe_S_CS"/>
</dbReference>
<dbReference type="PROSITE" id="PS00198">
    <property type="entry name" value="4FE4S_FER_1"/>
    <property type="match status" value="2"/>
</dbReference>
<dbReference type="Gene3D" id="1.10.1060.10">
    <property type="entry name" value="Alpha-helical ferredoxin"/>
    <property type="match status" value="1"/>
</dbReference>